<dbReference type="EMBL" id="QPJI01000004">
    <property type="protein sequence ID" value="RCW70943.1"/>
    <property type="molecule type" value="Genomic_DNA"/>
</dbReference>
<dbReference type="Proteomes" id="UP000253647">
    <property type="component" value="Unassembled WGS sequence"/>
</dbReference>
<protein>
    <submittedName>
        <fullName evidence="6">Cytochrome c peroxidase</fullName>
    </submittedName>
</protein>
<evidence type="ECO:0000313" key="7">
    <source>
        <dbReference type="Proteomes" id="UP000253647"/>
    </source>
</evidence>
<evidence type="ECO:0000256" key="2">
    <source>
        <dbReference type="ARBA" id="ARBA00022729"/>
    </source>
</evidence>
<keyword evidence="6" id="KW-0575">Peroxidase</keyword>
<dbReference type="GO" id="GO:0020037">
    <property type="term" value="F:heme binding"/>
    <property type="evidence" value="ECO:0007669"/>
    <property type="project" value="InterPro"/>
</dbReference>
<dbReference type="GO" id="GO:0004130">
    <property type="term" value="F:cytochrome-c peroxidase activity"/>
    <property type="evidence" value="ECO:0007669"/>
    <property type="project" value="TreeGrafter"/>
</dbReference>
<dbReference type="Pfam" id="PF03150">
    <property type="entry name" value="CCP_MauG"/>
    <property type="match status" value="1"/>
</dbReference>
<accession>A0A368XSK8</accession>
<dbReference type="Gene3D" id="1.10.760.10">
    <property type="entry name" value="Cytochrome c-like domain"/>
    <property type="match status" value="2"/>
</dbReference>
<reference evidence="6 7" key="1">
    <citation type="submission" date="2018-07" db="EMBL/GenBank/DDBJ databases">
        <title>Freshwater and sediment microbial communities from various areas in North America, analyzing microbe dynamics in response to fracking.</title>
        <authorList>
            <person name="Lamendella R."/>
        </authorList>
    </citation>
    <scope>NUCLEOTIDE SEQUENCE [LARGE SCALE GENOMIC DNA]</scope>
    <source>
        <strain evidence="6 7">105B</strain>
    </source>
</reference>
<proteinExistence type="predicted"/>
<comment type="caution">
    <text evidence="6">The sequence shown here is derived from an EMBL/GenBank/DDBJ whole genome shotgun (WGS) entry which is preliminary data.</text>
</comment>
<feature type="signal peptide" evidence="4">
    <location>
        <begin position="1"/>
        <end position="28"/>
    </location>
</feature>
<organism evidence="6 7">
    <name type="scientific">Marinobacter nauticus</name>
    <name type="common">Marinobacter hydrocarbonoclasticus</name>
    <name type="synonym">Marinobacter aquaeolei</name>
    <dbReference type="NCBI Taxonomy" id="2743"/>
    <lineage>
        <taxon>Bacteria</taxon>
        <taxon>Pseudomonadati</taxon>
        <taxon>Pseudomonadota</taxon>
        <taxon>Gammaproteobacteria</taxon>
        <taxon>Pseudomonadales</taxon>
        <taxon>Marinobacteraceae</taxon>
        <taxon>Marinobacter</taxon>
    </lineage>
</organism>
<dbReference type="InterPro" id="IPR051395">
    <property type="entry name" value="Cytochrome_c_Peroxidase/MauG"/>
</dbReference>
<keyword evidence="2 4" id="KW-0732">Signal</keyword>
<keyword evidence="3" id="KW-0560">Oxidoreductase</keyword>
<comment type="subcellular location">
    <subcellularLocation>
        <location evidence="1">Cell envelope</location>
    </subcellularLocation>
</comment>
<dbReference type="PANTHER" id="PTHR30600">
    <property type="entry name" value="CYTOCHROME C PEROXIDASE-RELATED"/>
    <property type="match status" value="1"/>
</dbReference>
<evidence type="ECO:0000256" key="1">
    <source>
        <dbReference type="ARBA" id="ARBA00004196"/>
    </source>
</evidence>
<dbReference type="RefSeq" id="WP_014422199.1">
    <property type="nucleotide sequence ID" value="NZ_CALIOX010000002.1"/>
</dbReference>
<name>A0A368XSK8_MARNT</name>
<evidence type="ECO:0000259" key="5">
    <source>
        <dbReference type="Pfam" id="PF03150"/>
    </source>
</evidence>
<dbReference type="AlphaFoldDB" id="A0A368XSK8"/>
<feature type="domain" description="Di-haem cytochrome c peroxidase" evidence="5">
    <location>
        <begin position="93"/>
        <end position="236"/>
    </location>
</feature>
<evidence type="ECO:0000256" key="4">
    <source>
        <dbReference type="SAM" id="SignalP"/>
    </source>
</evidence>
<evidence type="ECO:0000256" key="3">
    <source>
        <dbReference type="ARBA" id="ARBA00023002"/>
    </source>
</evidence>
<dbReference type="GO" id="GO:0030313">
    <property type="term" value="C:cell envelope"/>
    <property type="evidence" value="ECO:0007669"/>
    <property type="project" value="UniProtKB-SubCell"/>
</dbReference>
<dbReference type="PANTHER" id="PTHR30600:SF10">
    <property type="entry name" value="BLL6722 PROTEIN"/>
    <property type="match status" value="1"/>
</dbReference>
<dbReference type="SUPFAM" id="SSF46626">
    <property type="entry name" value="Cytochrome c"/>
    <property type="match status" value="2"/>
</dbReference>
<dbReference type="GeneID" id="31822113"/>
<sequence>MPIFSCLRTPQLIPLALTLLLAGTEASGANSSRPKNVTITDCEASISQLRRCYEQPPALWPTPTIDEGVDYQELGLIPPPAKPDAREQKLRILGERLFFDPILSASEQLTCASCHHPDQRFADGRRTSNGHRFQEGTRNSPSLLNTGLRDTWFWDGRASSLAEQAIEPMLNPIEMAGTREGIESRLNNSEHYRAEFQEIFGDHAITLEHAGEALETWQGTLRSRSAPFDRFLRGNRDALSDQALLGLHLFRTRARCANCHMGPLLSDKKFHNIGLTYYGRKLEDLGRYNVTKKPADVGRFRTPSLRDIAATGPYMHTGNFPHLRGILAMYNAGAPRPKPKEHQLTDPLFPQTSVLLKPLNLEQHELDALESFLLSLTSGTANRRVVGIESKN</sequence>
<feature type="chain" id="PRO_5016917528" evidence="4">
    <location>
        <begin position="29"/>
        <end position="392"/>
    </location>
</feature>
<evidence type="ECO:0000313" key="6">
    <source>
        <dbReference type="EMBL" id="RCW70943.1"/>
    </source>
</evidence>
<gene>
    <name evidence="6" type="ORF">DET61_104101</name>
</gene>
<dbReference type="InterPro" id="IPR036909">
    <property type="entry name" value="Cyt_c-like_dom_sf"/>
</dbReference>
<dbReference type="InterPro" id="IPR004852">
    <property type="entry name" value="Di-haem_cyt_c_peroxidsae"/>
</dbReference>
<dbReference type="GO" id="GO:0009055">
    <property type="term" value="F:electron transfer activity"/>
    <property type="evidence" value="ECO:0007669"/>
    <property type="project" value="InterPro"/>
</dbReference>